<evidence type="ECO:0000259" key="25">
    <source>
        <dbReference type="Pfam" id="PF22528"/>
    </source>
</evidence>
<evidence type="ECO:0000256" key="8">
    <source>
        <dbReference type="ARBA" id="ARBA00022679"/>
    </source>
</evidence>
<dbReference type="GO" id="GO:0048211">
    <property type="term" value="P:Golgi vesicle docking"/>
    <property type="evidence" value="ECO:0007669"/>
    <property type="project" value="TreeGrafter"/>
</dbReference>
<feature type="domain" description="Protein arginine N-methyltransferase 3-like C2H2 zinc finger" evidence="24">
    <location>
        <begin position="1037"/>
        <end position="1081"/>
    </location>
</feature>
<dbReference type="GO" id="GO:0005634">
    <property type="term" value="C:nucleus"/>
    <property type="evidence" value="ECO:0007669"/>
    <property type="project" value="UniProtKB-SubCell"/>
</dbReference>
<dbReference type="GO" id="GO:0005783">
    <property type="term" value="C:endoplasmic reticulum"/>
    <property type="evidence" value="ECO:0007669"/>
    <property type="project" value="TreeGrafter"/>
</dbReference>
<keyword evidence="14 19" id="KW-0175">Coiled coil</keyword>
<evidence type="ECO:0000256" key="13">
    <source>
        <dbReference type="ARBA" id="ARBA00023034"/>
    </source>
</evidence>
<evidence type="ECO:0000256" key="17">
    <source>
        <dbReference type="ARBA" id="ARBA00049303"/>
    </source>
</evidence>
<evidence type="ECO:0000259" key="24">
    <source>
        <dbReference type="Pfam" id="PF21137"/>
    </source>
</evidence>
<dbReference type="FunFam" id="2.70.160.11:FF:000016">
    <property type="entry name" value="Protein arginine methyltransferase RmtB"/>
    <property type="match status" value="1"/>
</dbReference>
<evidence type="ECO:0000256" key="3">
    <source>
        <dbReference type="ARBA" id="ARBA00004555"/>
    </source>
</evidence>
<comment type="caution">
    <text evidence="26">The sequence shown here is derived from an EMBL/GenBank/DDBJ whole genome shotgun (WGS) entry which is preliminary data.</text>
</comment>
<organism evidence="26 27">
    <name type="scientific">Trichoderma lentiforme</name>
    <dbReference type="NCBI Taxonomy" id="1567552"/>
    <lineage>
        <taxon>Eukaryota</taxon>
        <taxon>Fungi</taxon>
        <taxon>Dikarya</taxon>
        <taxon>Ascomycota</taxon>
        <taxon>Pezizomycotina</taxon>
        <taxon>Sordariomycetes</taxon>
        <taxon>Hypocreomycetidae</taxon>
        <taxon>Hypocreales</taxon>
        <taxon>Hypocreaceae</taxon>
        <taxon>Trichoderma</taxon>
    </lineage>
</organism>
<dbReference type="InterPro" id="IPR036236">
    <property type="entry name" value="Znf_C2H2_sf"/>
</dbReference>
<feature type="compositionally biased region" description="Basic and acidic residues" evidence="20">
    <location>
        <begin position="909"/>
        <end position="924"/>
    </location>
</feature>
<dbReference type="GO" id="GO:0006888">
    <property type="term" value="P:endoplasmic reticulum to Golgi vesicle-mediated transport"/>
    <property type="evidence" value="ECO:0007669"/>
    <property type="project" value="TreeGrafter"/>
</dbReference>
<keyword evidence="9 18" id="KW-0949">S-adenosyl-L-methionine</keyword>
<dbReference type="Gene3D" id="1.10.287.1490">
    <property type="match status" value="1"/>
</dbReference>
<dbReference type="InterPro" id="IPR029063">
    <property type="entry name" value="SAM-dependent_MTases_sf"/>
</dbReference>
<dbReference type="InterPro" id="IPR006955">
    <property type="entry name" value="Uso1_p115_C"/>
</dbReference>
<sequence length="1508" mass="168826">MFSISSTPAKQSAGETITVLSGRLASATLLEDRRAAVLGLRSFAKDFPASVASGALRSLIGSLSKDSEDVDTIKIVLETLLMLFNPNKESPEASDEIALWLADEFTQRQENITLVLDFLDAPDFYSRLYSLQLLSSIFTARTQRTEECVLSAPLGISRLTGVLDDQREAIRNEGVNLLILVTSSSIEIQKLVAFQNAFDKLFAIIDADGSLSEGGRTVEDCLILLANLLRGNLANQSLFRESGCIGKLTEMLKGLLEAQKQEDNIAKWAQIQHNRNIYAFISIIRLFLSASSAETHQNQATFWRHGLSYLVLQLAFDADVQIQIKAEALATCGDLIRNNMTIQEGFASLMVPPPLESTAGATSAPNGHSKIYIIDGLLDLTLNVHDISAFDLRFAACQCLKAYFSNHPEVKSHFLGRAIEGYQSGRDESANILSVLLRLPGDVFLSDPYRVWFASVIAFHLLYDNPAAKGVAKGLTEGDASKGEEVVTSIQTITAHLLMRIRRDDDTRILVGYLMLLLGWLFEDLDAVNDFLAEGSNVQGLIQVISQPVRIAGEVVQGLCAMLLGIVYEFSTKDSPIPRATLHSILESRLDKDGYLDRLAKLRNHPLLREFEVTPQRLISSPDGEEINVFFDDVFVDFFKDNYSRTIRAIDKVPDMEVSVITNGTEQGISRQLVDSLRNQIDEKDHAIQEANKANKSLEGAVKEAQEANRRAKEDAEATAAKLTAEMRKLQSQHAAKISEYEQRAAQMQQQLNAKDLQLQTQLAAKDQYLQTQLNGKAQQLQNQLNQAKKAHEVEAERARQRAEAEIADLRATVSRLEVDVMKANKSKTVELQALRAEHANLLKEHTAQLKEANGKVEEKEKELKNTTEEVERLQEQVEEQRKEAEKRQDEYEKLQDEVEKLQEEAKKLRAEAEKSQQETEKLQQEAAKTKQAVADAGKARDAVQSELDDLLMVFGDLEEKLGKYKKNYGEKMSARSESGSSSATSDVSDEGEWLDIENDEESITIVSLFDSQTFSSWNEMLDSCKKRHDFDFIATIKNLQLDFHGAVKLVNYIRSRVRDQQPVNKNLTLADFEDDGYFKPVLENDALIVSLDEILDSDLVKADTTASQLNSSQGELLAQKQALEAELESVRTQFSNYRLAVQETLDRRWGDDTEQSPAKAVKGDRGNYYFESYAYNEIHETMLKDTVRTDAYRDFIYNNKHIFKGKVVLDIGCGSGILSMFCAKAGAARVIAVDNSDIIKKATENIFNNGLSDIITCVKGAIEEVKLPVDEVDIIVSEWMGYCLLYEAMLPSVLYARDRYLKPDGLLVPSSGTIWMAPIQDTEYMSEHISYWRDVYGFDMKAMQEGIYDDVRVEAMPQNTLCGEPYPFKVLDLHTIKPEELSFTARWESKLLRRPDGLDGFLIWFDNFFATSRSEPVPEPMTTPEVFVKAKNGNVAFTTGPSGIVTHWKQGLLLVPPENSPSKLELPETVSGQITFAALEENARALRIDVTCSSESQEGKKWSWKLE</sequence>
<comment type="subcellular location">
    <subcellularLocation>
        <location evidence="2">Cytoplasm</location>
        <location evidence="2">Cytosol</location>
    </subcellularLocation>
    <subcellularLocation>
        <location evidence="3">Golgi apparatus</location>
    </subcellularLocation>
    <subcellularLocation>
        <location evidence="1">Nucleus</location>
    </subcellularLocation>
</comment>
<dbReference type="SUPFAM" id="SSF48371">
    <property type="entry name" value="ARM repeat"/>
    <property type="match status" value="1"/>
</dbReference>
<dbReference type="GO" id="GO:0005829">
    <property type="term" value="C:cytosol"/>
    <property type="evidence" value="ECO:0007669"/>
    <property type="project" value="UniProtKB-SubCell"/>
</dbReference>
<dbReference type="Proteomes" id="UP000801864">
    <property type="component" value="Unassembled WGS sequence"/>
</dbReference>
<comment type="catalytic activity">
    <reaction evidence="17">
        <text>L-arginyl-[protein] + S-adenosyl-L-methionine = N(omega)-methyl-L-arginyl-[protein] + S-adenosyl-L-homocysteine + H(+)</text>
        <dbReference type="Rhea" id="RHEA:48100"/>
        <dbReference type="Rhea" id="RHEA-COMP:10532"/>
        <dbReference type="Rhea" id="RHEA-COMP:11990"/>
        <dbReference type="ChEBI" id="CHEBI:15378"/>
        <dbReference type="ChEBI" id="CHEBI:29965"/>
        <dbReference type="ChEBI" id="CHEBI:57856"/>
        <dbReference type="ChEBI" id="CHEBI:59789"/>
        <dbReference type="ChEBI" id="CHEBI:65280"/>
    </reaction>
    <physiologicalReaction direction="left-to-right" evidence="17">
        <dbReference type="Rhea" id="RHEA:48101"/>
    </physiologicalReaction>
</comment>
<dbReference type="Gene3D" id="3.40.50.150">
    <property type="entry name" value="Vaccinia Virus protein VP39"/>
    <property type="match status" value="1"/>
</dbReference>
<gene>
    <name evidence="26" type="ORF">CFAM422_001882</name>
</gene>
<dbReference type="Gene3D" id="2.70.160.11">
    <property type="entry name" value="Hnrnp arginine n-methyltransferase1"/>
    <property type="match status" value="1"/>
</dbReference>
<feature type="domain" description="Uso1/p115-like vesicle tethering protein C-terminal" evidence="22">
    <location>
        <begin position="893"/>
        <end position="968"/>
    </location>
</feature>
<keyword evidence="27" id="KW-1185">Reference proteome</keyword>
<dbReference type="InterPro" id="IPR011989">
    <property type="entry name" value="ARM-like"/>
</dbReference>
<feature type="coiled-coil region" evidence="19">
    <location>
        <begin position="1114"/>
        <end position="1141"/>
    </location>
</feature>
<dbReference type="PANTHER" id="PTHR10013">
    <property type="entry name" value="GENERAL VESICULAR TRANSPORT FACTOR P115"/>
    <property type="match status" value="1"/>
</dbReference>
<keyword evidence="26" id="KW-0689">Ribosomal protein</keyword>
<evidence type="ECO:0000313" key="27">
    <source>
        <dbReference type="Proteomes" id="UP000801864"/>
    </source>
</evidence>
<name>A0A9P4XLL1_9HYPO</name>
<evidence type="ECO:0000256" key="6">
    <source>
        <dbReference type="ARBA" id="ARBA00022553"/>
    </source>
</evidence>
<dbReference type="CDD" id="cd02440">
    <property type="entry name" value="AdoMet_MTases"/>
    <property type="match status" value="1"/>
</dbReference>
<dbReference type="GO" id="GO:0035242">
    <property type="term" value="F:protein-arginine omega-N asymmetric methyltransferase activity"/>
    <property type="evidence" value="ECO:0007669"/>
    <property type="project" value="UniProtKB-EC"/>
</dbReference>
<dbReference type="FunFam" id="3.40.50.150:FF:000034">
    <property type="entry name" value="Protein arginine N-methyltransferase 3"/>
    <property type="match status" value="1"/>
</dbReference>
<evidence type="ECO:0000256" key="5">
    <source>
        <dbReference type="ARBA" id="ARBA00022490"/>
    </source>
</evidence>
<dbReference type="InterPro" id="IPR049482">
    <property type="entry name" value="ANM3-like_C2H2_Zf"/>
</dbReference>
<feature type="compositionally biased region" description="Low complexity" evidence="20">
    <location>
        <begin position="976"/>
        <end position="987"/>
    </location>
</feature>
<keyword evidence="12" id="KW-0862">Zinc</keyword>
<dbReference type="EMBL" id="QLNT01000003">
    <property type="protein sequence ID" value="KAF3075251.1"/>
    <property type="molecule type" value="Genomic_DNA"/>
</dbReference>
<evidence type="ECO:0000256" key="16">
    <source>
        <dbReference type="ARBA" id="ARBA00047384"/>
    </source>
</evidence>
<evidence type="ECO:0000256" key="18">
    <source>
        <dbReference type="PROSITE-ProRule" id="PRU01015"/>
    </source>
</evidence>
<feature type="region of interest" description="Disordered" evidence="20">
    <location>
        <begin position="909"/>
        <end position="930"/>
    </location>
</feature>
<dbReference type="FunFam" id="1.25.10.10:FF:000296">
    <property type="entry name" value="Related to transport protein USO1"/>
    <property type="match status" value="1"/>
</dbReference>
<evidence type="ECO:0000256" key="2">
    <source>
        <dbReference type="ARBA" id="ARBA00004514"/>
    </source>
</evidence>
<reference evidence="26 27" key="1">
    <citation type="submission" date="2018-06" db="EMBL/GenBank/DDBJ databases">
        <title>Genome analysis of cellulolytic fungus Trichoderma lentiforme CFAM-422.</title>
        <authorList>
            <person name="Steindorff A.S."/>
            <person name="Formighieri E.F."/>
            <person name="Midorikawa G.E.O."/>
            <person name="Tamietti M.S."/>
            <person name="Ramos E.Z."/>
            <person name="Silva A.S."/>
            <person name="Bon E.P.S."/>
            <person name="Mendes T.D."/>
            <person name="Damaso M.C.T."/>
            <person name="Favaro L.C.L."/>
        </authorList>
    </citation>
    <scope>NUCLEOTIDE SEQUENCE [LARGE SCALE GENOMIC DNA]</scope>
    <source>
        <strain evidence="26 27">CFAM-422</strain>
    </source>
</reference>
<dbReference type="InterPro" id="IPR024095">
    <property type="entry name" value="Vesicle_P115"/>
</dbReference>
<dbReference type="GO" id="GO:0012507">
    <property type="term" value="C:ER to Golgi transport vesicle membrane"/>
    <property type="evidence" value="ECO:0007669"/>
    <property type="project" value="TreeGrafter"/>
</dbReference>
<keyword evidence="5" id="KW-0963">Cytoplasm</keyword>
<evidence type="ECO:0000256" key="7">
    <source>
        <dbReference type="ARBA" id="ARBA00022603"/>
    </source>
</evidence>
<dbReference type="Pfam" id="PF13649">
    <property type="entry name" value="Methyltransf_25"/>
    <property type="match status" value="1"/>
</dbReference>
<dbReference type="PANTHER" id="PTHR10013:SF0">
    <property type="entry name" value="GENERAL VESICULAR TRANSPORT FACTOR P115"/>
    <property type="match status" value="1"/>
</dbReference>
<feature type="domain" description="Vesicle tethering protein Uso1/P115-like head" evidence="21">
    <location>
        <begin position="339"/>
        <end position="650"/>
    </location>
</feature>
<evidence type="ECO:0000259" key="22">
    <source>
        <dbReference type="Pfam" id="PF04871"/>
    </source>
</evidence>
<evidence type="ECO:0000259" key="23">
    <source>
        <dbReference type="Pfam" id="PF13649"/>
    </source>
</evidence>
<keyword evidence="8 18" id="KW-0808">Transferase</keyword>
<dbReference type="EC" id="2.1.1.319" evidence="4"/>
<evidence type="ECO:0000256" key="4">
    <source>
        <dbReference type="ARBA" id="ARBA00011925"/>
    </source>
</evidence>
<evidence type="ECO:0000256" key="20">
    <source>
        <dbReference type="SAM" id="MobiDB-lite"/>
    </source>
</evidence>
<feature type="region of interest" description="Disordered" evidence="20">
    <location>
        <begin position="852"/>
        <end position="889"/>
    </location>
</feature>
<dbReference type="Pfam" id="PF21137">
    <property type="entry name" value="ANM3_C2H2_Zf"/>
    <property type="match status" value="1"/>
</dbReference>
<dbReference type="GO" id="GO:0006886">
    <property type="term" value="P:intracellular protein transport"/>
    <property type="evidence" value="ECO:0007669"/>
    <property type="project" value="InterPro"/>
</dbReference>
<dbReference type="PROSITE" id="PS51678">
    <property type="entry name" value="SAM_MT_PRMT"/>
    <property type="match status" value="1"/>
</dbReference>
<dbReference type="GO" id="GO:0000139">
    <property type="term" value="C:Golgi membrane"/>
    <property type="evidence" value="ECO:0007669"/>
    <property type="project" value="InterPro"/>
</dbReference>
<dbReference type="InterPro" id="IPR041698">
    <property type="entry name" value="Methyltransf_25"/>
</dbReference>
<dbReference type="GO" id="GO:0048280">
    <property type="term" value="P:vesicle fusion with Golgi apparatus"/>
    <property type="evidence" value="ECO:0007669"/>
    <property type="project" value="InterPro"/>
</dbReference>
<dbReference type="GO" id="GO:0005795">
    <property type="term" value="C:Golgi stack"/>
    <property type="evidence" value="ECO:0007669"/>
    <property type="project" value="TreeGrafter"/>
</dbReference>
<accession>A0A9P4XLL1</accession>
<keyword evidence="15" id="KW-0539">Nucleus</keyword>
<dbReference type="SUPFAM" id="SSF103657">
    <property type="entry name" value="BAR/IMD domain-like"/>
    <property type="match status" value="1"/>
</dbReference>
<dbReference type="InterPro" id="IPR027267">
    <property type="entry name" value="AH/BAR_dom_sf"/>
</dbReference>
<evidence type="ECO:0000256" key="9">
    <source>
        <dbReference type="ARBA" id="ARBA00022691"/>
    </source>
</evidence>
<comment type="catalytic activity">
    <reaction evidence="16">
        <text>L-arginyl-[protein] + 2 S-adenosyl-L-methionine = N(omega),N(omega)-dimethyl-L-arginyl-[protein] + 2 S-adenosyl-L-homocysteine + 2 H(+)</text>
        <dbReference type="Rhea" id="RHEA:48096"/>
        <dbReference type="Rhea" id="RHEA-COMP:10532"/>
        <dbReference type="Rhea" id="RHEA-COMP:11991"/>
        <dbReference type="ChEBI" id="CHEBI:15378"/>
        <dbReference type="ChEBI" id="CHEBI:29965"/>
        <dbReference type="ChEBI" id="CHEBI:57856"/>
        <dbReference type="ChEBI" id="CHEBI:59789"/>
        <dbReference type="ChEBI" id="CHEBI:61897"/>
        <dbReference type="EC" id="2.1.1.319"/>
    </reaction>
    <physiologicalReaction direction="left-to-right" evidence="16">
        <dbReference type="Rhea" id="RHEA:48097"/>
    </physiologicalReaction>
</comment>
<keyword evidence="7 18" id="KW-0489">Methyltransferase</keyword>
<dbReference type="Pfam" id="PF04869">
    <property type="entry name" value="Uso1_p115_head"/>
    <property type="match status" value="1"/>
</dbReference>
<proteinExistence type="predicted"/>
<dbReference type="SUPFAM" id="SSF57667">
    <property type="entry name" value="beta-beta-alpha zinc fingers"/>
    <property type="match status" value="1"/>
</dbReference>
<keyword evidence="26" id="KW-0687">Ribonucleoprotein</keyword>
<feature type="region of interest" description="Disordered" evidence="20">
    <location>
        <begin position="971"/>
        <end position="992"/>
    </location>
</feature>
<dbReference type="InterPro" id="IPR055135">
    <property type="entry name" value="PRMT_dom"/>
</dbReference>
<keyword evidence="10" id="KW-0479">Metal-binding</keyword>
<keyword evidence="13" id="KW-0333">Golgi apparatus</keyword>
<evidence type="ECO:0000256" key="19">
    <source>
        <dbReference type="SAM" id="Coils"/>
    </source>
</evidence>
<evidence type="ECO:0000256" key="10">
    <source>
        <dbReference type="ARBA" id="ARBA00022723"/>
    </source>
</evidence>
<evidence type="ECO:0000256" key="15">
    <source>
        <dbReference type="ARBA" id="ARBA00023242"/>
    </source>
</evidence>
<evidence type="ECO:0000313" key="26">
    <source>
        <dbReference type="EMBL" id="KAF3075251.1"/>
    </source>
</evidence>
<dbReference type="Pfam" id="PF22528">
    <property type="entry name" value="PRMT_C"/>
    <property type="match status" value="1"/>
</dbReference>
<dbReference type="InterPro" id="IPR006953">
    <property type="entry name" value="Vesicle_Uso1_P115_head"/>
</dbReference>
<dbReference type="GO" id="GO:0008270">
    <property type="term" value="F:zinc ion binding"/>
    <property type="evidence" value="ECO:0007669"/>
    <property type="project" value="UniProtKB-KW"/>
</dbReference>
<dbReference type="InterPro" id="IPR025799">
    <property type="entry name" value="Arg_MeTrfase"/>
</dbReference>
<evidence type="ECO:0000256" key="14">
    <source>
        <dbReference type="ARBA" id="ARBA00023054"/>
    </source>
</evidence>
<evidence type="ECO:0000259" key="21">
    <source>
        <dbReference type="Pfam" id="PF04869"/>
    </source>
</evidence>
<keyword evidence="6" id="KW-0597">Phosphoprotein</keyword>
<dbReference type="SUPFAM" id="SSF53335">
    <property type="entry name" value="S-adenosyl-L-methionine-dependent methyltransferases"/>
    <property type="match status" value="1"/>
</dbReference>
<protein>
    <recommendedName>
        <fullName evidence="4">type I protein arginine methyltransferase</fullName>
        <ecNumber evidence="4">2.1.1.319</ecNumber>
    </recommendedName>
</protein>
<feature type="domain" description="Protein arginine N-methyltransferase" evidence="25">
    <location>
        <begin position="1312"/>
        <end position="1497"/>
    </location>
</feature>
<evidence type="ECO:0000256" key="12">
    <source>
        <dbReference type="ARBA" id="ARBA00022833"/>
    </source>
</evidence>
<dbReference type="Gene3D" id="1.25.10.10">
    <property type="entry name" value="Leucine-rich Repeat Variant"/>
    <property type="match status" value="1"/>
</dbReference>
<feature type="domain" description="Methyltransferase" evidence="23">
    <location>
        <begin position="1209"/>
        <end position="1306"/>
    </location>
</feature>
<evidence type="ECO:0000256" key="11">
    <source>
        <dbReference type="ARBA" id="ARBA00022771"/>
    </source>
</evidence>
<dbReference type="Pfam" id="PF04871">
    <property type="entry name" value="Uso1_p115_C"/>
    <property type="match status" value="1"/>
</dbReference>
<evidence type="ECO:0000256" key="1">
    <source>
        <dbReference type="ARBA" id="ARBA00004123"/>
    </source>
</evidence>
<keyword evidence="11" id="KW-0863">Zinc-finger</keyword>
<dbReference type="GO" id="GO:0005840">
    <property type="term" value="C:ribosome"/>
    <property type="evidence" value="ECO:0007669"/>
    <property type="project" value="UniProtKB-KW"/>
</dbReference>
<dbReference type="InterPro" id="IPR016024">
    <property type="entry name" value="ARM-type_fold"/>
</dbReference>
<dbReference type="GO" id="GO:0032259">
    <property type="term" value="P:methylation"/>
    <property type="evidence" value="ECO:0007669"/>
    <property type="project" value="UniProtKB-KW"/>
</dbReference>